<dbReference type="VEuPathDB" id="FungiDB:LEMA_uP067660.1"/>
<evidence type="ECO:0000313" key="2">
    <source>
        <dbReference type="EMBL" id="CBX91258.1"/>
    </source>
</evidence>
<feature type="region of interest" description="Disordered" evidence="1">
    <location>
        <begin position="1"/>
        <end position="41"/>
    </location>
</feature>
<dbReference type="EMBL" id="FP929072">
    <property type="protein sequence ID" value="CBX91258.1"/>
    <property type="molecule type" value="Genomic_DNA"/>
</dbReference>
<dbReference type="AlphaFoldDB" id="E4ZIY8"/>
<dbReference type="InParanoid" id="E4ZIY8"/>
<accession>E4ZIY8</accession>
<evidence type="ECO:0000313" key="3">
    <source>
        <dbReference type="Proteomes" id="UP000002668"/>
    </source>
</evidence>
<organism evidence="3">
    <name type="scientific">Leptosphaeria maculans (strain JN3 / isolate v23.1.3 / race Av1-4-5-6-7-8)</name>
    <name type="common">Blackleg fungus</name>
    <name type="synonym">Phoma lingam</name>
    <dbReference type="NCBI Taxonomy" id="985895"/>
    <lineage>
        <taxon>Eukaryota</taxon>
        <taxon>Fungi</taxon>
        <taxon>Dikarya</taxon>
        <taxon>Ascomycota</taxon>
        <taxon>Pezizomycotina</taxon>
        <taxon>Dothideomycetes</taxon>
        <taxon>Pleosporomycetidae</taxon>
        <taxon>Pleosporales</taxon>
        <taxon>Pleosporineae</taxon>
        <taxon>Leptosphaeriaceae</taxon>
        <taxon>Plenodomus</taxon>
        <taxon>Plenodomus lingam/Leptosphaeria maculans species complex</taxon>
    </lineage>
</organism>
<dbReference type="HOGENOM" id="CLU_3279626_0_0_1"/>
<keyword evidence="3" id="KW-1185">Reference proteome</keyword>
<name>E4ZIY8_LEPMJ</name>
<proteinExistence type="predicted"/>
<sequence>MLLVADSQPTCETRRIGNQGFSAKTGTEKKVHRLAPRPAVP</sequence>
<reference evidence="3" key="1">
    <citation type="journal article" date="2011" name="Nat. Commun.">
        <title>Effector diversification within compartments of the Leptosphaeria maculans genome affected by Repeat-Induced Point mutations.</title>
        <authorList>
            <person name="Rouxel T."/>
            <person name="Grandaubert J."/>
            <person name="Hane J.K."/>
            <person name="Hoede C."/>
            <person name="van de Wouw A.P."/>
            <person name="Couloux A."/>
            <person name="Dominguez V."/>
            <person name="Anthouard V."/>
            <person name="Bally P."/>
            <person name="Bourras S."/>
            <person name="Cozijnsen A.J."/>
            <person name="Ciuffetti L.M."/>
            <person name="Degrave A."/>
            <person name="Dilmaghani A."/>
            <person name="Duret L."/>
            <person name="Fudal I."/>
            <person name="Goodwin S.B."/>
            <person name="Gout L."/>
            <person name="Glaser N."/>
            <person name="Linglin J."/>
            <person name="Kema G.H.J."/>
            <person name="Lapalu N."/>
            <person name="Lawrence C.B."/>
            <person name="May K."/>
            <person name="Meyer M."/>
            <person name="Ollivier B."/>
            <person name="Poulain J."/>
            <person name="Schoch C.L."/>
            <person name="Simon A."/>
            <person name="Spatafora J.W."/>
            <person name="Stachowiak A."/>
            <person name="Turgeon B.G."/>
            <person name="Tyler B.M."/>
            <person name="Vincent D."/>
            <person name="Weissenbach J."/>
            <person name="Amselem J."/>
            <person name="Quesneville H."/>
            <person name="Oliver R.P."/>
            <person name="Wincker P."/>
            <person name="Balesdent M.-H."/>
            <person name="Howlett B.J."/>
        </authorList>
    </citation>
    <scope>NUCLEOTIDE SEQUENCE [LARGE SCALE GENOMIC DNA]</scope>
    <source>
        <strain evidence="3">JN3 / isolate v23.1.3 / race Av1-4-5-6-7-8</strain>
    </source>
</reference>
<gene>
    <name evidence="2" type="ORF">LEMA_uP067660.1</name>
</gene>
<dbReference type="Proteomes" id="UP000002668">
    <property type="component" value="Genome"/>
</dbReference>
<evidence type="ECO:0000256" key="1">
    <source>
        <dbReference type="SAM" id="MobiDB-lite"/>
    </source>
</evidence>
<protein>
    <submittedName>
        <fullName evidence="2">Predicted protein</fullName>
    </submittedName>
</protein>